<dbReference type="SUPFAM" id="SSF48403">
    <property type="entry name" value="Ankyrin repeat"/>
    <property type="match status" value="1"/>
</dbReference>
<dbReference type="Pfam" id="PF13637">
    <property type="entry name" value="Ank_4"/>
    <property type="match status" value="1"/>
</dbReference>
<keyword evidence="5" id="KW-1185">Reference proteome</keyword>
<dbReference type="AlphaFoldDB" id="A0A1W0A3Y5"/>
<sequence>MPLQESTELKEFKIKDENLYVNCRDMKGSTPMHKAASNGHYEVIELLLDAGASTKLKNNNGTTPLHCAAAQGHFEVAKLLLRFGAPIDAKANNGWTALHDAACDGHTKVVELLLNNGASVDFSDINGSTPLHRAVTNGHGSVVNLLLNAGASTKTKDNNQWCPLQKAAACGHEDVVLLLMKTCRYDLNAYDGRTPLYYANRFHHYRVGDSLLKAGASDINEEFERTQRQKYVGFDTIDEVEFLLEDRLTSLQIAQTIDFNDTSQYFVNIPLCVVQ</sequence>
<dbReference type="PROSITE" id="PS50088">
    <property type="entry name" value="ANK_REPEAT"/>
    <property type="match status" value="5"/>
</dbReference>
<feature type="repeat" description="ANK" evidence="3">
    <location>
        <begin position="60"/>
        <end position="92"/>
    </location>
</feature>
<organism evidence="4 5">
    <name type="scientific">Thraustotheca clavata</name>
    <dbReference type="NCBI Taxonomy" id="74557"/>
    <lineage>
        <taxon>Eukaryota</taxon>
        <taxon>Sar</taxon>
        <taxon>Stramenopiles</taxon>
        <taxon>Oomycota</taxon>
        <taxon>Saprolegniomycetes</taxon>
        <taxon>Saprolegniales</taxon>
        <taxon>Achlyaceae</taxon>
        <taxon>Thraustotheca</taxon>
    </lineage>
</organism>
<reference evidence="4 5" key="1">
    <citation type="journal article" date="2014" name="Genome Biol. Evol.">
        <title>The secreted proteins of Achlya hypogyna and Thraustotheca clavata identify the ancestral oomycete secretome and reveal gene acquisitions by horizontal gene transfer.</title>
        <authorList>
            <person name="Misner I."/>
            <person name="Blouin N."/>
            <person name="Leonard G."/>
            <person name="Richards T.A."/>
            <person name="Lane C.E."/>
        </authorList>
    </citation>
    <scope>NUCLEOTIDE SEQUENCE [LARGE SCALE GENOMIC DNA]</scope>
    <source>
        <strain evidence="4 5">ATCC 34112</strain>
    </source>
</reference>
<keyword evidence="4" id="KW-0808">Transferase</keyword>
<dbReference type="PANTHER" id="PTHR24171:SF10">
    <property type="entry name" value="ANKYRIN REPEAT DOMAIN-CONTAINING PROTEIN 29-LIKE"/>
    <property type="match status" value="1"/>
</dbReference>
<comment type="caution">
    <text evidence="4">The sequence shown here is derived from an EMBL/GenBank/DDBJ whole genome shotgun (WGS) entry which is preliminary data.</text>
</comment>
<dbReference type="Gene3D" id="1.25.40.20">
    <property type="entry name" value="Ankyrin repeat-containing domain"/>
    <property type="match status" value="2"/>
</dbReference>
<feature type="repeat" description="ANK" evidence="3">
    <location>
        <begin position="191"/>
        <end position="217"/>
    </location>
</feature>
<proteinExistence type="predicted"/>
<evidence type="ECO:0000256" key="2">
    <source>
        <dbReference type="ARBA" id="ARBA00023043"/>
    </source>
</evidence>
<dbReference type="InterPro" id="IPR002110">
    <property type="entry name" value="Ankyrin_rpt"/>
</dbReference>
<feature type="repeat" description="ANK" evidence="3">
    <location>
        <begin position="93"/>
        <end position="125"/>
    </location>
</feature>
<evidence type="ECO:0000313" key="5">
    <source>
        <dbReference type="Proteomes" id="UP000243217"/>
    </source>
</evidence>
<dbReference type="Proteomes" id="UP000243217">
    <property type="component" value="Unassembled WGS sequence"/>
</dbReference>
<evidence type="ECO:0000256" key="3">
    <source>
        <dbReference type="PROSITE-ProRule" id="PRU00023"/>
    </source>
</evidence>
<name>A0A1W0A3Y5_9STRA</name>
<dbReference type="STRING" id="74557.A0A1W0A3Y5"/>
<evidence type="ECO:0000256" key="1">
    <source>
        <dbReference type="ARBA" id="ARBA00022737"/>
    </source>
</evidence>
<evidence type="ECO:0000313" key="4">
    <source>
        <dbReference type="EMBL" id="OQS04996.1"/>
    </source>
</evidence>
<feature type="repeat" description="ANK" evidence="3">
    <location>
        <begin position="126"/>
        <end position="158"/>
    </location>
</feature>
<dbReference type="Pfam" id="PF12796">
    <property type="entry name" value="Ank_2"/>
    <property type="match status" value="2"/>
</dbReference>
<gene>
    <name evidence="4" type="ORF">THRCLA_20741</name>
</gene>
<dbReference type="PRINTS" id="PR01415">
    <property type="entry name" value="ANKYRIN"/>
</dbReference>
<dbReference type="EMBL" id="JNBS01000519">
    <property type="protein sequence ID" value="OQS04996.1"/>
    <property type="molecule type" value="Genomic_DNA"/>
</dbReference>
<dbReference type="PANTHER" id="PTHR24171">
    <property type="entry name" value="ANKYRIN REPEAT DOMAIN-CONTAINING PROTEIN 39-RELATED"/>
    <property type="match status" value="1"/>
</dbReference>
<dbReference type="GO" id="GO:0016301">
    <property type="term" value="F:kinase activity"/>
    <property type="evidence" value="ECO:0007669"/>
    <property type="project" value="UniProtKB-KW"/>
</dbReference>
<dbReference type="SMART" id="SM00248">
    <property type="entry name" value="ANK"/>
    <property type="match status" value="6"/>
</dbReference>
<keyword evidence="2 3" id="KW-0040">ANK repeat</keyword>
<feature type="repeat" description="ANK" evidence="3">
    <location>
        <begin position="27"/>
        <end position="59"/>
    </location>
</feature>
<protein>
    <submittedName>
        <fullName evidence="4">Serine/threonine-protein kinase ripk4</fullName>
    </submittedName>
</protein>
<keyword evidence="1" id="KW-0677">Repeat</keyword>
<dbReference type="OrthoDB" id="188462at2759"/>
<dbReference type="InterPro" id="IPR036770">
    <property type="entry name" value="Ankyrin_rpt-contain_sf"/>
</dbReference>
<dbReference type="PROSITE" id="PS50297">
    <property type="entry name" value="ANK_REP_REGION"/>
    <property type="match status" value="5"/>
</dbReference>
<keyword evidence="4" id="KW-0418">Kinase</keyword>
<accession>A0A1W0A3Y5</accession>